<gene>
    <name evidence="1" type="ORF">D934_08040</name>
</gene>
<protein>
    <submittedName>
        <fullName evidence="1">Uncharacterized protein</fullName>
    </submittedName>
</protein>
<evidence type="ECO:0000313" key="2">
    <source>
        <dbReference type="Proteomes" id="UP000027215"/>
    </source>
</evidence>
<sequence>MLNVLSDYLMRSPVMKTTLVTLDTICEKRTVAAHSEKMVQRFVVKKQSMRKPLIALGIAQHLYYLRVFCNFEQLLISQYHSVIRCCDSVFCRRICILKILLALRSADQHQIDSGVPVFCNQWPQ</sequence>
<dbReference type="KEGG" id="xfs:D934_08040"/>
<evidence type="ECO:0000313" key="1">
    <source>
        <dbReference type="EMBL" id="AIC11346.1"/>
    </source>
</evidence>
<reference evidence="1 2" key="1">
    <citation type="submission" date="2013-08" db="EMBL/GenBank/DDBJ databases">
        <authorList>
            <person name="Stouthamer R."/>
            <person name="Nunney L."/>
        </authorList>
    </citation>
    <scope>NUCLEOTIDE SEQUENCE [LARGE SCALE GENOMIC DNA]</scope>
    <source>
        <strain evidence="2">ann-1</strain>
    </source>
</reference>
<accession>A0A060HD84</accession>
<name>A0A060HD84_XYLFS</name>
<proteinExistence type="predicted"/>
<dbReference type="PATRIC" id="fig|155920.8.peg.1860"/>
<dbReference type="AlphaFoldDB" id="A0A060HD84"/>
<dbReference type="Proteomes" id="UP000027215">
    <property type="component" value="Chromosome"/>
</dbReference>
<dbReference type="EMBL" id="CP006696">
    <property type="protein sequence ID" value="AIC11346.1"/>
    <property type="molecule type" value="Genomic_DNA"/>
</dbReference>
<dbReference type="HOGENOM" id="CLU_2003032_0_0_6"/>
<organism evidence="1 2">
    <name type="scientific">Xylella fastidiosa subsp. sandyi Ann-1</name>
    <dbReference type="NCBI Taxonomy" id="155920"/>
    <lineage>
        <taxon>Bacteria</taxon>
        <taxon>Pseudomonadati</taxon>
        <taxon>Pseudomonadota</taxon>
        <taxon>Gammaproteobacteria</taxon>
        <taxon>Lysobacterales</taxon>
        <taxon>Lysobacteraceae</taxon>
        <taxon>Xylella</taxon>
    </lineage>
</organism>